<accession>A0ABN7YGB2</accession>
<dbReference type="PROSITE" id="PS50110">
    <property type="entry name" value="RESPONSE_REGULATORY"/>
    <property type="match status" value="1"/>
</dbReference>
<evidence type="ECO:0000313" key="10">
    <source>
        <dbReference type="Proteomes" id="UP000721236"/>
    </source>
</evidence>
<dbReference type="PANTHER" id="PTHR32071:SF57">
    <property type="entry name" value="C4-DICARBOXYLATE TRANSPORT TRANSCRIPTIONAL REGULATORY PROTEIN DCTD"/>
    <property type="match status" value="1"/>
</dbReference>
<dbReference type="Pfam" id="PF25601">
    <property type="entry name" value="AAA_lid_14"/>
    <property type="match status" value="1"/>
</dbReference>
<dbReference type="InterPro" id="IPR025943">
    <property type="entry name" value="Sigma_54_int_dom_ATP-bd_2"/>
</dbReference>
<evidence type="ECO:0000259" key="7">
    <source>
        <dbReference type="PROSITE" id="PS50045"/>
    </source>
</evidence>
<protein>
    <submittedName>
        <fullName evidence="9">C4-dicarboxylate transport transcriptional regulatory protein DctD</fullName>
    </submittedName>
</protein>
<reference evidence="9 10" key="1">
    <citation type="submission" date="2021-08" db="EMBL/GenBank/DDBJ databases">
        <authorList>
            <person name="Peeters C."/>
        </authorList>
    </citation>
    <scope>NUCLEOTIDE SEQUENCE [LARGE SCALE GENOMIC DNA]</scope>
    <source>
        <strain evidence="9 10">LMG 21510</strain>
    </source>
</reference>
<evidence type="ECO:0000256" key="3">
    <source>
        <dbReference type="ARBA" id="ARBA00023015"/>
    </source>
</evidence>
<comment type="caution">
    <text evidence="9">The sequence shown here is derived from an EMBL/GenBank/DDBJ whole genome shotgun (WGS) entry which is preliminary data.</text>
</comment>
<dbReference type="CDD" id="cd00009">
    <property type="entry name" value="AAA"/>
    <property type="match status" value="1"/>
</dbReference>
<evidence type="ECO:0000256" key="6">
    <source>
        <dbReference type="PROSITE-ProRule" id="PRU00169"/>
    </source>
</evidence>
<feature type="modified residue" description="4-aspartylphosphate" evidence="6">
    <location>
        <position position="60"/>
    </location>
</feature>
<dbReference type="Gene3D" id="3.40.50.2300">
    <property type="match status" value="1"/>
</dbReference>
<dbReference type="PANTHER" id="PTHR32071">
    <property type="entry name" value="TRANSCRIPTIONAL REGULATORY PROTEIN"/>
    <property type="match status" value="1"/>
</dbReference>
<name>A0ABN7YGB2_9BURK</name>
<sequence>MNSATDARPRRVALVDDDDDVRAAATESLVLAGYLVDAYPNAQAFLQGLPDGYPDVLVTDMRMPGLDGMQLFDRVRERDAGLPVIFITGHGEIAQAVEAMRRGAYDFLEKPYAAHRLLTAVGHAWEKRQLVMENRRLQQAANQAGSMAPLIGMTPAMEQLRQTIRHIADADVDVLLIGETGSGKEMAATALHQWSRRAAGPMVALNCAALPESVIDSELFGHEAGAFTGAQRRRVGRIEHASGGTLFLDEIEGMPPAVQLKLLRVLETRSVDPLGTNDMRPVDLRVVAASKVDLGDPAQRGAFREDLYYRLNVVTLHLPPLRERRDDIPLLFEVFTARAAERFRREVPPVSADVRRHLMGHAWPGNVRELLHFAERFVLGVHALPAAQAVAAPEPAPSGTLAERMDRYEESVLRKTLAEHGGSVRDTLQALGLARKTFYDKLHRHGIDRRAYVRDNGGQAGVDGHAANGEG</sequence>
<dbReference type="RefSeq" id="WP_224040924.1">
    <property type="nucleotide sequence ID" value="NZ_CAJZAH010000002.1"/>
</dbReference>
<keyword evidence="2" id="KW-0067">ATP-binding</keyword>
<dbReference type="SMART" id="SM00382">
    <property type="entry name" value="AAA"/>
    <property type="match status" value="1"/>
</dbReference>
<evidence type="ECO:0000256" key="4">
    <source>
        <dbReference type="ARBA" id="ARBA00023125"/>
    </source>
</evidence>
<dbReference type="SUPFAM" id="SSF52540">
    <property type="entry name" value="P-loop containing nucleoside triphosphate hydrolases"/>
    <property type="match status" value="1"/>
</dbReference>
<keyword evidence="3" id="KW-0805">Transcription regulation</keyword>
<evidence type="ECO:0000256" key="1">
    <source>
        <dbReference type="ARBA" id="ARBA00022741"/>
    </source>
</evidence>
<evidence type="ECO:0000256" key="2">
    <source>
        <dbReference type="ARBA" id="ARBA00022840"/>
    </source>
</evidence>
<keyword evidence="4" id="KW-0238">DNA-binding</keyword>
<feature type="domain" description="Sigma-54 factor interaction" evidence="7">
    <location>
        <begin position="150"/>
        <end position="379"/>
    </location>
</feature>
<dbReference type="InterPro" id="IPR009057">
    <property type="entry name" value="Homeodomain-like_sf"/>
</dbReference>
<keyword evidence="1" id="KW-0547">Nucleotide-binding</keyword>
<dbReference type="InterPro" id="IPR025944">
    <property type="entry name" value="Sigma_54_int_dom_CS"/>
</dbReference>
<dbReference type="InterPro" id="IPR003593">
    <property type="entry name" value="AAA+_ATPase"/>
</dbReference>
<keyword evidence="6" id="KW-0597">Phosphoprotein</keyword>
<dbReference type="SMART" id="SM00448">
    <property type="entry name" value="REC"/>
    <property type="match status" value="1"/>
</dbReference>
<feature type="domain" description="Response regulatory" evidence="8">
    <location>
        <begin position="11"/>
        <end position="125"/>
    </location>
</feature>
<dbReference type="Gene3D" id="1.10.10.60">
    <property type="entry name" value="Homeodomain-like"/>
    <property type="match status" value="1"/>
</dbReference>
<dbReference type="InterPro" id="IPR001789">
    <property type="entry name" value="Sig_transdc_resp-reg_receiver"/>
</dbReference>
<keyword evidence="10" id="KW-1185">Reference proteome</keyword>
<dbReference type="PROSITE" id="PS00688">
    <property type="entry name" value="SIGMA54_INTERACT_3"/>
    <property type="match status" value="1"/>
</dbReference>
<dbReference type="Pfam" id="PF00072">
    <property type="entry name" value="Response_reg"/>
    <property type="match status" value="1"/>
</dbReference>
<dbReference type="Gene3D" id="1.10.8.60">
    <property type="match status" value="1"/>
</dbReference>
<dbReference type="PROSITE" id="PS50045">
    <property type="entry name" value="SIGMA54_INTERACT_4"/>
    <property type="match status" value="1"/>
</dbReference>
<organism evidence="9 10">
    <name type="scientific">Cupriavidus respiraculi</name>
    <dbReference type="NCBI Taxonomy" id="195930"/>
    <lineage>
        <taxon>Bacteria</taxon>
        <taxon>Pseudomonadati</taxon>
        <taxon>Pseudomonadota</taxon>
        <taxon>Betaproteobacteria</taxon>
        <taxon>Burkholderiales</taxon>
        <taxon>Burkholderiaceae</taxon>
        <taxon>Cupriavidus</taxon>
    </lineage>
</organism>
<dbReference type="InterPro" id="IPR011006">
    <property type="entry name" value="CheY-like_superfamily"/>
</dbReference>
<dbReference type="InterPro" id="IPR027417">
    <property type="entry name" value="P-loop_NTPase"/>
</dbReference>
<dbReference type="Gene3D" id="3.40.50.300">
    <property type="entry name" value="P-loop containing nucleotide triphosphate hydrolases"/>
    <property type="match status" value="1"/>
</dbReference>
<gene>
    <name evidence="9" type="primary">dctD_1</name>
    <name evidence="9" type="ORF">LMG21510_01565</name>
</gene>
<evidence type="ECO:0000313" key="9">
    <source>
        <dbReference type="EMBL" id="CAG9171161.1"/>
    </source>
</evidence>
<dbReference type="SUPFAM" id="SSF46689">
    <property type="entry name" value="Homeodomain-like"/>
    <property type="match status" value="1"/>
</dbReference>
<dbReference type="PROSITE" id="PS00676">
    <property type="entry name" value="SIGMA54_INTERACT_2"/>
    <property type="match status" value="1"/>
</dbReference>
<evidence type="ECO:0000256" key="5">
    <source>
        <dbReference type="ARBA" id="ARBA00023163"/>
    </source>
</evidence>
<evidence type="ECO:0000259" key="8">
    <source>
        <dbReference type="PROSITE" id="PS50110"/>
    </source>
</evidence>
<proteinExistence type="predicted"/>
<dbReference type="InterPro" id="IPR058031">
    <property type="entry name" value="AAA_lid_NorR"/>
</dbReference>
<dbReference type="Pfam" id="PF00158">
    <property type="entry name" value="Sigma54_activat"/>
    <property type="match status" value="1"/>
</dbReference>
<dbReference type="InterPro" id="IPR002078">
    <property type="entry name" value="Sigma_54_int"/>
</dbReference>
<dbReference type="EMBL" id="CAJZAH010000002">
    <property type="protein sequence ID" value="CAG9171161.1"/>
    <property type="molecule type" value="Genomic_DNA"/>
</dbReference>
<dbReference type="Proteomes" id="UP000721236">
    <property type="component" value="Unassembled WGS sequence"/>
</dbReference>
<keyword evidence="5" id="KW-0804">Transcription</keyword>
<dbReference type="SUPFAM" id="SSF52172">
    <property type="entry name" value="CheY-like"/>
    <property type="match status" value="1"/>
</dbReference>